<keyword evidence="5 6" id="KW-0472">Membrane</keyword>
<evidence type="ECO:0000313" key="8">
    <source>
        <dbReference type="Proteomes" id="UP000298652"/>
    </source>
</evidence>
<sequence length="387" mass="41704">MGRIQEVVGCRLVAGPAAFTRLTFYGMQVVSQAFAGHIGDLELGAFSIAATVISGLNFGFFVGMASAMETLCGQAYGTKQYHMMGIYLQRSWLILLGVAVLLTPTYIFSGQLLTALGQPAELSRQADLVSMYMLPLHFVYAIILPLNKFLESQRKSWVAAVATAAAFPVHVAATWLLVRYFRLGVFGAAMAINLSWGLATVGLISYAFGGGSPETWRGFSASAFVDLNDFVKLSAASVVMICLENWYYRILVFLTGYVKNAEIAVDALSICIGYAGWEMMIHLGFLAGTGVRVANELGAANGLGAKFAIIVLMTTSFLISLFISSLVLIFHDKLAMVFSSSEAVIRAVDNISILLALTILLNGIQPVLSDDGKRSGFKRNDFLAAMS</sequence>
<dbReference type="GO" id="GO:0015297">
    <property type="term" value="F:antiporter activity"/>
    <property type="evidence" value="ECO:0007669"/>
    <property type="project" value="InterPro"/>
</dbReference>
<comment type="similarity">
    <text evidence="2">Belongs to the multi antimicrobial extrusion (MATE) (TC 2.A.66.1) family.</text>
</comment>
<dbReference type="NCBIfam" id="TIGR00797">
    <property type="entry name" value="matE"/>
    <property type="match status" value="1"/>
</dbReference>
<evidence type="ECO:0000256" key="3">
    <source>
        <dbReference type="ARBA" id="ARBA00022692"/>
    </source>
</evidence>
<reference evidence="7 8" key="1">
    <citation type="submission" date="2019-03" db="EMBL/GenBank/DDBJ databases">
        <title>WGS assembly of Setaria viridis.</title>
        <authorList>
            <person name="Huang P."/>
            <person name="Jenkins J."/>
            <person name="Grimwood J."/>
            <person name="Barry K."/>
            <person name="Healey A."/>
            <person name="Mamidi S."/>
            <person name="Sreedasyam A."/>
            <person name="Shu S."/>
            <person name="Feldman M."/>
            <person name="Wu J."/>
            <person name="Yu Y."/>
            <person name="Chen C."/>
            <person name="Johnson J."/>
            <person name="Rokhsar D."/>
            <person name="Baxter I."/>
            <person name="Schmutz J."/>
            <person name="Brutnell T."/>
            <person name="Kellogg E."/>
        </authorList>
    </citation>
    <scope>NUCLEOTIDE SEQUENCE [LARGE SCALE GENOMIC DNA]</scope>
    <source>
        <strain evidence="8">cv. A10</strain>
    </source>
</reference>
<protein>
    <recommendedName>
        <fullName evidence="9">Protein DETOXIFICATION</fullName>
    </recommendedName>
</protein>
<dbReference type="InterPro" id="IPR002528">
    <property type="entry name" value="MATE_fam"/>
</dbReference>
<feature type="transmembrane region" description="Helical" evidence="6">
    <location>
        <begin position="128"/>
        <end position="146"/>
    </location>
</feature>
<comment type="subcellular location">
    <subcellularLocation>
        <location evidence="1">Membrane</location>
        <topology evidence="1">Multi-pass membrane protein</topology>
    </subcellularLocation>
</comment>
<organism evidence="7 8">
    <name type="scientific">Setaria viridis</name>
    <name type="common">Green bristlegrass</name>
    <name type="synonym">Setaria italica subsp. viridis</name>
    <dbReference type="NCBI Taxonomy" id="4556"/>
    <lineage>
        <taxon>Eukaryota</taxon>
        <taxon>Viridiplantae</taxon>
        <taxon>Streptophyta</taxon>
        <taxon>Embryophyta</taxon>
        <taxon>Tracheophyta</taxon>
        <taxon>Spermatophyta</taxon>
        <taxon>Magnoliopsida</taxon>
        <taxon>Liliopsida</taxon>
        <taxon>Poales</taxon>
        <taxon>Poaceae</taxon>
        <taxon>PACMAD clade</taxon>
        <taxon>Panicoideae</taxon>
        <taxon>Panicodae</taxon>
        <taxon>Paniceae</taxon>
        <taxon>Cenchrinae</taxon>
        <taxon>Setaria</taxon>
    </lineage>
</organism>
<gene>
    <name evidence="7" type="ORF">SEVIR_2G249200v2</name>
</gene>
<accession>A0A4U6VUI2</accession>
<dbReference type="EMBL" id="CM016553">
    <property type="protein sequence ID" value="TKW33602.1"/>
    <property type="molecule type" value="Genomic_DNA"/>
</dbReference>
<dbReference type="OMA" id="VWGESKK"/>
<keyword evidence="3 6" id="KW-0812">Transmembrane</keyword>
<evidence type="ECO:0000256" key="6">
    <source>
        <dbReference type="SAM" id="Phobius"/>
    </source>
</evidence>
<dbReference type="CDD" id="cd13132">
    <property type="entry name" value="MATE_eukaryotic"/>
    <property type="match status" value="1"/>
</dbReference>
<dbReference type="PANTHER" id="PTHR11206">
    <property type="entry name" value="MULTIDRUG RESISTANCE PROTEIN"/>
    <property type="match status" value="1"/>
</dbReference>
<dbReference type="GO" id="GO:0016020">
    <property type="term" value="C:membrane"/>
    <property type="evidence" value="ECO:0007669"/>
    <property type="project" value="UniProtKB-SubCell"/>
</dbReference>
<feature type="transmembrane region" description="Helical" evidence="6">
    <location>
        <begin position="351"/>
        <end position="369"/>
    </location>
</feature>
<feature type="transmembrane region" description="Helical" evidence="6">
    <location>
        <begin position="87"/>
        <end position="108"/>
    </location>
</feature>
<name>A0A4U6VUI2_SETVI</name>
<proteinExistence type="inferred from homology"/>
<dbReference type="Gramene" id="TKW33601">
    <property type="protein sequence ID" value="TKW33601"/>
    <property type="gene ID" value="SEVIR_2G249200v2"/>
</dbReference>
<evidence type="ECO:0000313" key="7">
    <source>
        <dbReference type="EMBL" id="TKW33601.1"/>
    </source>
</evidence>
<dbReference type="AlphaFoldDB" id="A0A4U6VUI2"/>
<evidence type="ECO:0000256" key="2">
    <source>
        <dbReference type="ARBA" id="ARBA00010199"/>
    </source>
</evidence>
<evidence type="ECO:0008006" key="9">
    <source>
        <dbReference type="Google" id="ProtNLM"/>
    </source>
</evidence>
<dbReference type="GO" id="GO:1990961">
    <property type="term" value="P:xenobiotic detoxification by transmembrane export across the plasma membrane"/>
    <property type="evidence" value="ECO:0007669"/>
    <property type="project" value="InterPro"/>
</dbReference>
<feature type="transmembrane region" description="Helical" evidence="6">
    <location>
        <begin position="184"/>
        <end position="209"/>
    </location>
</feature>
<evidence type="ECO:0000256" key="5">
    <source>
        <dbReference type="ARBA" id="ARBA00023136"/>
    </source>
</evidence>
<keyword evidence="8" id="KW-1185">Reference proteome</keyword>
<feature type="transmembrane region" description="Helical" evidence="6">
    <location>
        <begin position="267"/>
        <end position="286"/>
    </location>
</feature>
<dbReference type="Pfam" id="PF01554">
    <property type="entry name" value="MatE"/>
    <property type="match status" value="2"/>
</dbReference>
<feature type="transmembrane region" description="Helical" evidence="6">
    <location>
        <begin position="307"/>
        <end position="331"/>
    </location>
</feature>
<feature type="transmembrane region" description="Helical" evidence="6">
    <location>
        <begin position="158"/>
        <end position="178"/>
    </location>
</feature>
<dbReference type="InterPro" id="IPR045069">
    <property type="entry name" value="MATE_euk"/>
</dbReference>
<evidence type="ECO:0000256" key="1">
    <source>
        <dbReference type="ARBA" id="ARBA00004141"/>
    </source>
</evidence>
<keyword evidence="4 6" id="KW-1133">Transmembrane helix</keyword>
<evidence type="ECO:0000256" key="4">
    <source>
        <dbReference type="ARBA" id="ARBA00022989"/>
    </source>
</evidence>
<dbReference type="GO" id="GO:0042910">
    <property type="term" value="F:xenobiotic transmembrane transporter activity"/>
    <property type="evidence" value="ECO:0007669"/>
    <property type="project" value="InterPro"/>
</dbReference>
<feature type="transmembrane region" description="Helical" evidence="6">
    <location>
        <begin position="43"/>
        <end position="66"/>
    </location>
</feature>
<dbReference type="Gramene" id="TKW33602">
    <property type="protein sequence ID" value="TKW33602"/>
    <property type="gene ID" value="SEVIR_2G249200v2"/>
</dbReference>
<dbReference type="EMBL" id="CM016553">
    <property type="protein sequence ID" value="TKW33601.1"/>
    <property type="molecule type" value="Genomic_DNA"/>
</dbReference>
<dbReference type="Proteomes" id="UP000298652">
    <property type="component" value="Chromosome 2"/>
</dbReference>